<evidence type="ECO:0000256" key="12">
    <source>
        <dbReference type="NCBIfam" id="TIGR04265"/>
    </source>
</evidence>
<dbReference type="CDD" id="cd09110">
    <property type="entry name" value="PLDc_CLS_1"/>
    <property type="match status" value="1"/>
</dbReference>
<evidence type="ECO:0000256" key="5">
    <source>
        <dbReference type="ARBA" id="ARBA00022692"/>
    </source>
</evidence>
<sequence length="506" mass="57832">MKRSIVLIVLAILTVIVYFSSFYYSSVIDSVAVATGSLIYIGLSVASILVWLLIFIYSDSKNKLPWLFVIALFPVIGLILYIMLGNGFRETFRYRRRMKQLGSDYVVPARHHDHSDVETELSYEALRLVKLNKMTSQNDVTFKTQTRILTNGEQKFPVLLEAIKNAKEFIFLEYYIFHSDEMGMRVIEALIERAKAGVEIRVLIDSMGSSKRMSKDAIQMMKSAGIMFAEFDKVWIPFLSNKMNHRNHRKILVVDGKLAITGGINIGDEYIHRSVKFGFWRDTSILIEGEAVHDLAVIFSGDWFFATGERLEDDHYYMSYPSEEDGGVQVVDAGPQSSIAPIKQSIFRMIMDANHSIYIITPYLIPDFDVIMALKNAALSGIDVRIIVPGRPDKKFVYYATQSYFEQLLAVGVRIFTYDGVFCHAKVIVVDEKIATVGTTNMDIRSFYLNFEVNVMLYQTQSIEALLNDFNIDFSRSTEIIYTEWQKRPIRIRTAQSLAQLFSAVM</sequence>
<evidence type="ECO:0000313" key="15">
    <source>
        <dbReference type="EMBL" id="UUF09627.1"/>
    </source>
</evidence>
<organism evidence="15 16">
    <name type="scientific">Turicibacter bilis</name>
    <dbReference type="NCBI Taxonomy" id="2735723"/>
    <lineage>
        <taxon>Bacteria</taxon>
        <taxon>Bacillati</taxon>
        <taxon>Bacillota</taxon>
        <taxon>Erysipelotrichia</taxon>
        <taxon>Erysipelotrichales</taxon>
        <taxon>Turicibacteraceae</taxon>
        <taxon>Turicibacter</taxon>
    </lineage>
</organism>
<evidence type="ECO:0000256" key="10">
    <source>
        <dbReference type="ARBA" id="ARBA00023209"/>
    </source>
</evidence>
<evidence type="ECO:0000256" key="7">
    <source>
        <dbReference type="ARBA" id="ARBA00022989"/>
    </source>
</evidence>
<dbReference type="EC" id="2.7.8.-" evidence="12"/>
<evidence type="ECO:0000256" key="6">
    <source>
        <dbReference type="ARBA" id="ARBA00022737"/>
    </source>
</evidence>
<feature type="domain" description="PLD phosphodiesterase" evidence="14">
    <location>
        <begin position="243"/>
        <end position="270"/>
    </location>
</feature>
<dbReference type="Pfam" id="PF13396">
    <property type="entry name" value="PLDc_N"/>
    <property type="match status" value="1"/>
</dbReference>
<dbReference type="PROSITE" id="PS50035">
    <property type="entry name" value="PLD"/>
    <property type="match status" value="2"/>
</dbReference>
<dbReference type="CDD" id="cd09112">
    <property type="entry name" value="PLDc_CLS_2"/>
    <property type="match status" value="1"/>
</dbReference>
<name>A0A9Q9FGG5_9FIRM</name>
<evidence type="ECO:0000256" key="8">
    <source>
        <dbReference type="ARBA" id="ARBA00023098"/>
    </source>
</evidence>
<dbReference type="PANTHER" id="PTHR21248">
    <property type="entry name" value="CARDIOLIPIN SYNTHASE"/>
    <property type="match status" value="1"/>
</dbReference>
<reference evidence="15" key="1">
    <citation type="submission" date="2021-03" db="EMBL/GenBank/DDBJ databases">
        <title>Comparative Genomics and Metabolomics in the genus Turicibacter.</title>
        <authorList>
            <person name="Maki J."/>
            <person name="Looft T."/>
        </authorList>
    </citation>
    <scope>NUCLEOTIDE SEQUENCE</scope>
    <source>
        <strain evidence="15">ISU324</strain>
    </source>
</reference>
<accession>A0A9Q9FGG5</accession>
<dbReference type="InterPro" id="IPR027379">
    <property type="entry name" value="CLS_N"/>
</dbReference>
<evidence type="ECO:0000256" key="1">
    <source>
        <dbReference type="ARBA" id="ARBA00004651"/>
    </source>
</evidence>
<comment type="subcellular location">
    <subcellularLocation>
        <location evidence="1">Cell membrane</location>
        <topology evidence="1">Multi-pass membrane protein</topology>
    </subcellularLocation>
</comment>
<dbReference type="Gene3D" id="3.30.870.10">
    <property type="entry name" value="Endonuclease Chain A"/>
    <property type="match status" value="2"/>
</dbReference>
<dbReference type="GO" id="GO:0005886">
    <property type="term" value="C:plasma membrane"/>
    <property type="evidence" value="ECO:0007669"/>
    <property type="project" value="UniProtKB-SubCell"/>
</dbReference>
<dbReference type="EMBL" id="CP071250">
    <property type="protein sequence ID" value="UUF09627.1"/>
    <property type="molecule type" value="Genomic_DNA"/>
</dbReference>
<dbReference type="GO" id="GO:0032049">
    <property type="term" value="P:cardiolipin biosynthetic process"/>
    <property type="evidence" value="ECO:0007669"/>
    <property type="project" value="UniProtKB-UniRule"/>
</dbReference>
<protein>
    <recommendedName>
        <fullName evidence="12">Cardiolipin synthase</fullName>
        <ecNumber evidence="12">2.7.8.-</ecNumber>
    </recommendedName>
</protein>
<keyword evidence="11" id="KW-1208">Phospholipid metabolism</keyword>
<dbReference type="Proteomes" id="UP001058072">
    <property type="component" value="Chromosome"/>
</dbReference>
<dbReference type="InterPro" id="IPR025202">
    <property type="entry name" value="PLD-like_dom"/>
</dbReference>
<evidence type="ECO:0000256" key="2">
    <source>
        <dbReference type="ARBA" id="ARBA00022475"/>
    </source>
</evidence>
<dbReference type="PANTHER" id="PTHR21248:SF22">
    <property type="entry name" value="PHOSPHOLIPASE D"/>
    <property type="match status" value="1"/>
</dbReference>
<evidence type="ECO:0000256" key="3">
    <source>
        <dbReference type="ARBA" id="ARBA00022516"/>
    </source>
</evidence>
<evidence type="ECO:0000259" key="14">
    <source>
        <dbReference type="PROSITE" id="PS50035"/>
    </source>
</evidence>
<dbReference type="AlphaFoldDB" id="A0A9Q9FGG5"/>
<feature type="transmembrane region" description="Helical" evidence="13">
    <location>
        <begin position="6"/>
        <end position="25"/>
    </location>
</feature>
<keyword evidence="9 13" id="KW-0472">Membrane</keyword>
<keyword evidence="6" id="KW-0677">Repeat</keyword>
<dbReference type="InterPro" id="IPR022924">
    <property type="entry name" value="Cardiolipin_synthase"/>
</dbReference>
<feature type="transmembrane region" description="Helical" evidence="13">
    <location>
        <begin position="64"/>
        <end position="88"/>
    </location>
</feature>
<evidence type="ECO:0000256" key="9">
    <source>
        <dbReference type="ARBA" id="ARBA00023136"/>
    </source>
</evidence>
<dbReference type="NCBIfam" id="TIGR04265">
    <property type="entry name" value="bac_cardiolipin"/>
    <property type="match status" value="1"/>
</dbReference>
<dbReference type="Pfam" id="PF13091">
    <property type="entry name" value="PLDc_2"/>
    <property type="match status" value="2"/>
</dbReference>
<evidence type="ECO:0000313" key="16">
    <source>
        <dbReference type="Proteomes" id="UP001058072"/>
    </source>
</evidence>
<keyword evidence="5 13" id="KW-0812">Transmembrane</keyword>
<evidence type="ECO:0000256" key="4">
    <source>
        <dbReference type="ARBA" id="ARBA00022679"/>
    </source>
</evidence>
<dbReference type="InterPro" id="IPR001736">
    <property type="entry name" value="PLipase_D/transphosphatidylase"/>
</dbReference>
<gene>
    <name evidence="15" type="primary">cls</name>
    <name evidence="15" type="ORF">J0J70_00405</name>
</gene>
<keyword evidence="7 13" id="KW-1133">Transmembrane helix</keyword>
<dbReference type="SMART" id="SM00155">
    <property type="entry name" value="PLDc"/>
    <property type="match status" value="2"/>
</dbReference>
<evidence type="ECO:0000256" key="11">
    <source>
        <dbReference type="ARBA" id="ARBA00023264"/>
    </source>
</evidence>
<feature type="domain" description="PLD phosphodiesterase" evidence="14">
    <location>
        <begin position="424"/>
        <end position="446"/>
    </location>
</feature>
<proteinExistence type="predicted"/>
<keyword evidence="4" id="KW-0808">Transferase</keyword>
<keyword evidence="2" id="KW-1003">Cell membrane</keyword>
<dbReference type="GO" id="GO:0008808">
    <property type="term" value="F:cardiolipin synthase activity"/>
    <property type="evidence" value="ECO:0007669"/>
    <property type="project" value="UniProtKB-UniRule"/>
</dbReference>
<evidence type="ECO:0000256" key="13">
    <source>
        <dbReference type="SAM" id="Phobius"/>
    </source>
</evidence>
<feature type="transmembrane region" description="Helical" evidence="13">
    <location>
        <begin position="37"/>
        <end position="58"/>
    </location>
</feature>
<dbReference type="SUPFAM" id="SSF56024">
    <property type="entry name" value="Phospholipase D/nuclease"/>
    <property type="match status" value="2"/>
</dbReference>
<keyword evidence="3" id="KW-0444">Lipid biosynthesis</keyword>
<keyword evidence="8" id="KW-0443">Lipid metabolism</keyword>
<keyword evidence="10" id="KW-0594">Phospholipid biosynthesis</keyword>